<organism evidence="2 3">
    <name type="scientific">Pleurodeles waltl</name>
    <name type="common">Iberian ribbed newt</name>
    <dbReference type="NCBI Taxonomy" id="8319"/>
    <lineage>
        <taxon>Eukaryota</taxon>
        <taxon>Metazoa</taxon>
        <taxon>Chordata</taxon>
        <taxon>Craniata</taxon>
        <taxon>Vertebrata</taxon>
        <taxon>Euteleostomi</taxon>
        <taxon>Amphibia</taxon>
        <taxon>Batrachia</taxon>
        <taxon>Caudata</taxon>
        <taxon>Salamandroidea</taxon>
        <taxon>Salamandridae</taxon>
        <taxon>Pleurodelinae</taxon>
        <taxon>Pleurodeles</taxon>
    </lineage>
</organism>
<sequence length="101" mass="11999">MLDVVTSDVTLLWADLKMTSDKVKKRRHSFEEVKELSSCDLKYMLLYQATLRMIAEGETWHFQSPEETWEWLEDWRSVGRRTGRGTRDNRKCSPTDKEITN</sequence>
<comment type="caution">
    <text evidence="2">The sequence shown here is derived from an EMBL/GenBank/DDBJ whole genome shotgun (WGS) entry which is preliminary data.</text>
</comment>
<evidence type="ECO:0000313" key="2">
    <source>
        <dbReference type="EMBL" id="KAJ1085594.1"/>
    </source>
</evidence>
<protein>
    <submittedName>
        <fullName evidence="2">Uncharacterized protein</fullName>
    </submittedName>
</protein>
<keyword evidence="3" id="KW-1185">Reference proteome</keyword>
<evidence type="ECO:0000313" key="3">
    <source>
        <dbReference type="Proteomes" id="UP001066276"/>
    </source>
</evidence>
<accession>A0AAV7L5N6</accession>
<evidence type="ECO:0000256" key="1">
    <source>
        <dbReference type="SAM" id="MobiDB-lite"/>
    </source>
</evidence>
<gene>
    <name evidence="2" type="ORF">NDU88_005724</name>
</gene>
<dbReference type="Gene3D" id="3.30.250.20">
    <property type="entry name" value="L1 transposable element, C-terminal domain"/>
    <property type="match status" value="1"/>
</dbReference>
<feature type="region of interest" description="Disordered" evidence="1">
    <location>
        <begin position="80"/>
        <end position="101"/>
    </location>
</feature>
<dbReference type="EMBL" id="JANPWB010000016">
    <property type="protein sequence ID" value="KAJ1085594.1"/>
    <property type="molecule type" value="Genomic_DNA"/>
</dbReference>
<reference evidence="2" key="1">
    <citation type="journal article" date="2022" name="bioRxiv">
        <title>Sequencing and chromosome-scale assembly of the giantPleurodeles waltlgenome.</title>
        <authorList>
            <person name="Brown T."/>
            <person name="Elewa A."/>
            <person name="Iarovenko S."/>
            <person name="Subramanian E."/>
            <person name="Araus A.J."/>
            <person name="Petzold A."/>
            <person name="Susuki M."/>
            <person name="Suzuki K.-i.T."/>
            <person name="Hayashi T."/>
            <person name="Toyoda A."/>
            <person name="Oliveira C."/>
            <person name="Osipova E."/>
            <person name="Leigh N.D."/>
            <person name="Simon A."/>
            <person name="Yun M.H."/>
        </authorList>
    </citation>
    <scope>NUCLEOTIDE SEQUENCE</scope>
    <source>
        <strain evidence="2">20211129_DDA</strain>
        <tissue evidence="2">Liver</tissue>
    </source>
</reference>
<dbReference type="AlphaFoldDB" id="A0AAV7L5N6"/>
<dbReference type="InterPro" id="IPR042566">
    <property type="entry name" value="L1_C"/>
</dbReference>
<proteinExistence type="predicted"/>
<name>A0AAV7L5N6_PLEWA</name>
<dbReference type="Proteomes" id="UP001066276">
    <property type="component" value="Chromosome 12"/>
</dbReference>
<feature type="compositionally biased region" description="Basic and acidic residues" evidence="1">
    <location>
        <begin position="85"/>
        <end position="101"/>
    </location>
</feature>